<comment type="cofactor">
    <cofactor evidence="1">
        <name>a divalent metal cation</name>
        <dbReference type="ChEBI" id="CHEBI:60240"/>
    </cofactor>
</comment>
<dbReference type="GeneID" id="106152257"/>
<dbReference type="Pfam" id="PF13359">
    <property type="entry name" value="DDE_Tnp_4"/>
    <property type="match status" value="1"/>
</dbReference>
<dbReference type="STRING" id="7574.A0A1S3H7X7"/>
<dbReference type="Proteomes" id="UP000085678">
    <property type="component" value="Unplaced"/>
</dbReference>
<organism evidence="4 5">
    <name type="scientific">Lingula anatina</name>
    <name type="common">Brachiopod</name>
    <name type="synonym">Lingula unguis</name>
    <dbReference type="NCBI Taxonomy" id="7574"/>
    <lineage>
        <taxon>Eukaryota</taxon>
        <taxon>Metazoa</taxon>
        <taxon>Spiralia</taxon>
        <taxon>Lophotrochozoa</taxon>
        <taxon>Brachiopoda</taxon>
        <taxon>Linguliformea</taxon>
        <taxon>Lingulata</taxon>
        <taxon>Lingulida</taxon>
        <taxon>Linguloidea</taxon>
        <taxon>Lingulidae</taxon>
        <taxon>Lingula</taxon>
    </lineage>
</organism>
<evidence type="ECO:0000259" key="3">
    <source>
        <dbReference type="Pfam" id="PF13359"/>
    </source>
</evidence>
<dbReference type="KEGG" id="lak:106152257"/>
<reference evidence="5" key="1">
    <citation type="submission" date="2025-08" db="UniProtKB">
        <authorList>
            <consortium name="RefSeq"/>
        </authorList>
    </citation>
    <scope>IDENTIFICATION</scope>
    <source>
        <tissue evidence="5">Gonads</tissue>
    </source>
</reference>
<dbReference type="InParanoid" id="A0A1S3H7X7"/>
<dbReference type="OMA" id="CLHRTEG"/>
<evidence type="ECO:0000313" key="5">
    <source>
        <dbReference type="RefSeq" id="XP_013381229.1"/>
    </source>
</evidence>
<evidence type="ECO:0000256" key="2">
    <source>
        <dbReference type="ARBA" id="ARBA00022723"/>
    </source>
</evidence>
<dbReference type="OrthoDB" id="6086521at2759"/>
<accession>A0A1S3H7X7</accession>
<dbReference type="RefSeq" id="XP_013381229.1">
    <property type="nucleotide sequence ID" value="XM_013525775.1"/>
</dbReference>
<proteinExistence type="predicted"/>
<name>A0A1S3H7X7_LINAN</name>
<dbReference type="InterPro" id="IPR027806">
    <property type="entry name" value="HARBI1_dom"/>
</dbReference>
<protein>
    <submittedName>
        <fullName evidence="5">Nuclease HARBI1</fullName>
    </submittedName>
</protein>
<feature type="domain" description="DDE Tnp4" evidence="3">
    <location>
        <begin position="6"/>
        <end position="90"/>
    </location>
</feature>
<keyword evidence="2" id="KW-0479">Metal-binding</keyword>
<dbReference type="GO" id="GO:0046872">
    <property type="term" value="F:metal ion binding"/>
    <property type="evidence" value="ECO:0007669"/>
    <property type="project" value="UniProtKB-KW"/>
</dbReference>
<dbReference type="AlphaFoldDB" id="A0A1S3H7X7"/>
<gene>
    <name evidence="5" type="primary">LOC106152257</name>
</gene>
<keyword evidence="4" id="KW-1185">Reference proteome</keyword>
<sequence>MYEAGMLPMSYLLGDSAYALSPLMMTPILHPITAEEEAYSESQRKTRSVVEQALGVTKGRFRCMHKNGGHLWYTPEMCGRIIIVCCILHNFCQENNDPHHEDEDPDIDASVHDNVCLLVLYFPLVSGPGKK</sequence>
<evidence type="ECO:0000256" key="1">
    <source>
        <dbReference type="ARBA" id="ARBA00001968"/>
    </source>
</evidence>
<evidence type="ECO:0000313" key="4">
    <source>
        <dbReference type="Proteomes" id="UP000085678"/>
    </source>
</evidence>